<keyword evidence="4 7" id="KW-0812">Transmembrane</keyword>
<feature type="transmembrane region" description="Helical" evidence="7">
    <location>
        <begin position="173"/>
        <end position="197"/>
    </location>
</feature>
<feature type="domain" description="VTT" evidence="9">
    <location>
        <begin position="40"/>
        <end position="164"/>
    </location>
</feature>
<dbReference type="PANTHER" id="PTHR30353">
    <property type="entry name" value="INNER MEMBRANE PROTEIN DEDA-RELATED"/>
    <property type="match status" value="1"/>
</dbReference>
<feature type="transmembrane region" description="Helical" evidence="7">
    <location>
        <begin position="146"/>
        <end position="167"/>
    </location>
</feature>
<name>A0ABW1KLV0_9ACTN</name>
<feature type="compositionally biased region" description="Pro residues" evidence="8">
    <location>
        <begin position="217"/>
        <end position="227"/>
    </location>
</feature>
<keyword evidence="3 7" id="KW-1003">Cell membrane</keyword>
<evidence type="ECO:0000313" key="10">
    <source>
        <dbReference type="EMBL" id="MFC6022276.1"/>
    </source>
</evidence>
<evidence type="ECO:0000313" key="11">
    <source>
        <dbReference type="Proteomes" id="UP001596203"/>
    </source>
</evidence>
<feature type="compositionally biased region" description="Low complexity" evidence="8">
    <location>
        <begin position="235"/>
        <end position="249"/>
    </location>
</feature>
<evidence type="ECO:0000259" key="9">
    <source>
        <dbReference type="Pfam" id="PF09335"/>
    </source>
</evidence>
<proteinExistence type="inferred from homology"/>
<comment type="caution">
    <text evidence="10">The sequence shown here is derived from an EMBL/GenBank/DDBJ whole genome shotgun (WGS) entry which is preliminary data.</text>
</comment>
<evidence type="ECO:0000256" key="1">
    <source>
        <dbReference type="ARBA" id="ARBA00004651"/>
    </source>
</evidence>
<dbReference type="InterPro" id="IPR032816">
    <property type="entry name" value="VTT_dom"/>
</dbReference>
<keyword evidence="6 7" id="KW-0472">Membrane</keyword>
<evidence type="ECO:0000256" key="7">
    <source>
        <dbReference type="RuleBase" id="RU367016"/>
    </source>
</evidence>
<dbReference type="Proteomes" id="UP001596203">
    <property type="component" value="Unassembled WGS sequence"/>
</dbReference>
<evidence type="ECO:0000256" key="5">
    <source>
        <dbReference type="ARBA" id="ARBA00022989"/>
    </source>
</evidence>
<accession>A0ABW1KLV0</accession>
<keyword evidence="11" id="KW-1185">Reference proteome</keyword>
<comment type="subcellular location">
    <subcellularLocation>
        <location evidence="1 7">Cell membrane</location>
        <topology evidence="1 7">Multi-pass membrane protein</topology>
    </subcellularLocation>
</comment>
<evidence type="ECO:0000256" key="6">
    <source>
        <dbReference type="ARBA" id="ARBA00023136"/>
    </source>
</evidence>
<evidence type="ECO:0000256" key="3">
    <source>
        <dbReference type="ARBA" id="ARBA00022475"/>
    </source>
</evidence>
<dbReference type="Pfam" id="PF09335">
    <property type="entry name" value="VTT_dom"/>
    <property type="match status" value="1"/>
</dbReference>
<feature type="transmembrane region" description="Helical" evidence="7">
    <location>
        <begin position="59"/>
        <end position="79"/>
    </location>
</feature>
<evidence type="ECO:0000256" key="4">
    <source>
        <dbReference type="ARBA" id="ARBA00022692"/>
    </source>
</evidence>
<feature type="region of interest" description="Disordered" evidence="8">
    <location>
        <begin position="212"/>
        <end position="271"/>
    </location>
</feature>
<evidence type="ECO:0000256" key="8">
    <source>
        <dbReference type="SAM" id="MobiDB-lite"/>
    </source>
</evidence>
<dbReference type="EMBL" id="JBHSPR010000060">
    <property type="protein sequence ID" value="MFC6022276.1"/>
    <property type="molecule type" value="Genomic_DNA"/>
</dbReference>
<sequence>MDLAAALVDRLTGLPPGWLYLAAGALLTGEVGLLAGLAVPAASTMLTVGFLARTGYLDLIVTLVVCTLAAFAGDQLGYLEGRFVGTRIRGGRIGRWIGADRWRRTEAAIIDRGGPAIVLGRWTPFVRTLVPRIAGGAGMPYRRFMVFNAFGVAVWVPGTILVGYAAGASYPRLAGSVGPAGALALVAAVVVGAGLWLRRRLLPRSGAIGYGASGPPTSVPVPPPAPAPRRRLRLRSGSPLGQPRRPAGPRTRRPFPVGRGTPGRSVPDGEE</sequence>
<organism evidence="10 11">
    <name type="scientific">Plantactinospora solaniradicis</name>
    <dbReference type="NCBI Taxonomy" id="1723736"/>
    <lineage>
        <taxon>Bacteria</taxon>
        <taxon>Bacillati</taxon>
        <taxon>Actinomycetota</taxon>
        <taxon>Actinomycetes</taxon>
        <taxon>Micromonosporales</taxon>
        <taxon>Micromonosporaceae</taxon>
        <taxon>Plantactinospora</taxon>
    </lineage>
</organism>
<protein>
    <submittedName>
        <fullName evidence="10">DedA family protein</fullName>
    </submittedName>
</protein>
<gene>
    <name evidence="10" type="ORF">ACFP2T_39730</name>
</gene>
<comment type="similarity">
    <text evidence="2 7">Belongs to the DedA family.</text>
</comment>
<dbReference type="PANTHER" id="PTHR30353:SF0">
    <property type="entry name" value="TRANSMEMBRANE PROTEIN"/>
    <property type="match status" value="1"/>
</dbReference>
<dbReference type="InterPro" id="IPR032818">
    <property type="entry name" value="DedA-like"/>
</dbReference>
<feature type="transmembrane region" description="Helical" evidence="7">
    <location>
        <begin position="18"/>
        <end position="39"/>
    </location>
</feature>
<evidence type="ECO:0000256" key="2">
    <source>
        <dbReference type="ARBA" id="ARBA00010792"/>
    </source>
</evidence>
<reference evidence="11" key="1">
    <citation type="journal article" date="2019" name="Int. J. Syst. Evol. Microbiol.">
        <title>The Global Catalogue of Microorganisms (GCM) 10K type strain sequencing project: providing services to taxonomists for standard genome sequencing and annotation.</title>
        <authorList>
            <consortium name="The Broad Institute Genomics Platform"/>
            <consortium name="The Broad Institute Genome Sequencing Center for Infectious Disease"/>
            <person name="Wu L."/>
            <person name="Ma J."/>
        </authorList>
    </citation>
    <scope>NUCLEOTIDE SEQUENCE [LARGE SCALE GENOMIC DNA]</scope>
    <source>
        <strain evidence="11">ZS-35-S2</strain>
    </source>
</reference>
<keyword evidence="5 7" id="KW-1133">Transmembrane helix</keyword>
<dbReference type="RefSeq" id="WP_377431681.1">
    <property type="nucleotide sequence ID" value="NZ_JBHSPR010000060.1"/>
</dbReference>